<organism evidence="4 5">
    <name type="scientific">Staphylococcus saccharolyticus</name>
    <dbReference type="NCBI Taxonomy" id="33028"/>
    <lineage>
        <taxon>Bacteria</taxon>
        <taxon>Bacillati</taxon>
        <taxon>Bacillota</taxon>
        <taxon>Bacilli</taxon>
        <taxon>Bacillales</taxon>
        <taxon>Staphylococcaceae</taxon>
        <taxon>Staphylococcus</taxon>
    </lineage>
</organism>
<reference evidence="4 5" key="1">
    <citation type="submission" date="2018-06" db="EMBL/GenBank/DDBJ databases">
        <authorList>
            <consortium name="Pathogen Informatics"/>
            <person name="Doyle S."/>
        </authorList>
    </citation>
    <scope>NUCLEOTIDE SEQUENCE [LARGE SCALE GENOMIC DNA]</scope>
    <source>
        <strain evidence="4 5">NCTC11807</strain>
    </source>
</reference>
<dbReference type="AlphaFoldDB" id="A0A380HAR8"/>
<evidence type="ECO:0000256" key="2">
    <source>
        <dbReference type="ARBA" id="ARBA00022679"/>
    </source>
</evidence>
<dbReference type="EMBL" id="UHDZ01000001">
    <property type="protein sequence ID" value="SUM74140.1"/>
    <property type="molecule type" value="Genomic_DNA"/>
</dbReference>
<evidence type="ECO:0000313" key="4">
    <source>
        <dbReference type="EMBL" id="SUM74140.1"/>
    </source>
</evidence>
<dbReference type="Pfam" id="PF00534">
    <property type="entry name" value="Glycos_transf_1"/>
    <property type="match status" value="1"/>
</dbReference>
<keyword evidence="2 4" id="KW-0808">Transferase</keyword>
<dbReference type="PANTHER" id="PTHR12526">
    <property type="entry name" value="GLYCOSYLTRANSFERASE"/>
    <property type="match status" value="1"/>
</dbReference>
<proteinExistence type="predicted"/>
<dbReference type="GO" id="GO:0047265">
    <property type="term" value="F:poly(glycerol-phosphate) alpha-glucosyltransferase activity"/>
    <property type="evidence" value="ECO:0007669"/>
    <property type="project" value="UniProtKB-EC"/>
</dbReference>
<gene>
    <name evidence="4" type="primary">tagE_3</name>
    <name evidence="4" type="ORF">NCTC11807_02443</name>
</gene>
<dbReference type="EC" id="2.4.1.52" evidence="4"/>
<dbReference type="RefSeq" id="WP_115313936.1">
    <property type="nucleotide sequence ID" value="NZ_CP066042.1"/>
</dbReference>
<keyword evidence="1 4" id="KW-0328">Glycosyltransferase</keyword>
<dbReference type="InterPro" id="IPR001296">
    <property type="entry name" value="Glyco_trans_1"/>
</dbReference>
<evidence type="ECO:0000256" key="1">
    <source>
        <dbReference type="ARBA" id="ARBA00022676"/>
    </source>
</evidence>
<dbReference type="SUPFAM" id="SSF53756">
    <property type="entry name" value="UDP-Glycosyltransferase/glycogen phosphorylase"/>
    <property type="match status" value="1"/>
</dbReference>
<accession>A0A380HAR8</accession>
<sequence length="500" mass="58533">MFYFVGNNIGHKLAGIEKAIINRLSLFKEYGYYAKIVLLSWNRYLTDTSSKYISSEDYINMYDYFQEACHVTSVYSKNWLHYWEKECGYIIKPVSESNDVRIYDHQQFIMYAHFADETYKKLDYINYFDTSRRKVKRELYDTRGFLSCVRIPSTDQKIQAEYYFSPQGNVKIEKYYDINSNNPNVAKKIMLNDLGRTLFFNNDNELGAFFIEKIYKNGDIFFSDRNLHTSHVFNLTSTDIPVIAVLHSTHIKDINDLEHSSFKNVYKGVFEHLNRYKAIVVSTIQQQLDVSARINNSIPVVAIPVGFTSVDTQSSTNNDVAIPPRKLISVARYSPEKQLTQQIDLIHQLKEDFPSIELHMYGFGKEERHLRERIKQLELEEHVFLRGFLNDLTNEYHDAYMNLITSNMEGFSLALLECESHGLPTISYDIKYGPGELIENGVNGYLVEKNNEEELYEKVKHLLNHPGIRSDFSNNCYVAVEAYFKQNVIKKWEYFLKSIK</sequence>
<dbReference type="PANTHER" id="PTHR12526:SF629">
    <property type="entry name" value="TEICHURONIC ACID BIOSYNTHESIS GLYCOSYLTRANSFERASE TUAH-RELATED"/>
    <property type="match status" value="1"/>
</dbReference>
<dbReference type="Proteomes" id="UP000255425">
    <property type="component" value="Unassembled WGS sequence"/>
</dbReference>
<feature type="domain" description="Glycosyl transferase family 1" evidence="3">
    <location>
        <begin position="324"/>
        <end position="475"/>
    </location>
</feature>
<keyword evidence="5" id="KW-1185">Reference proteome</keyword>
<dbReference type="GeneID" id="63935653"/>
<dbReference type="CDD" id="cd04949">
    <property type="entry name" value="GT4_GtfA-like"/>
    <property type="match status" value="1"/>
</dbReference>
<name>A0A380HAR8_9STAP</name>
<dbReference type="Gene3D" id="3.40.50.2000">
    <property type="entry name" value="Glycogen Phosphorylase B"/>
    <property type="match status" value="3"/>
</dbReference>
<protein>
    <submittedName>
        <fullName evidence="4">Poly (Glycerol-phosphate) alpha-glucosyltransferase</fullName>
        <ecNumber evidence="4">2.4.1.52</ecNumber>
    </submittedName>
</protein>
<evidence type="ECO:0000313" key="5">
    <source>
        <dbReference type="Proteomes" id="UP000255425"/>
    </source>
</evidence>
<evidence type="ECO:0000259" key="3">
    <source>
        <dbReference type="Pfam" id="PF00534"/>
    </source>
</evidence>